<dbReference type="InterPro" id="IPR054075">
    <property type="entry name" value="Gp53-like_C"/>
</dbReference>
<feature type="domain" description="Putative tail fiber protein gp53-like C-terminal" evidence="2">
    <location>
        <begin position="255"/>
        <end position="341"/>
    </location>
</feature>
<proteinExistence type="predicted"/>
<dbReference type="InterPro" id="IPR036730">
    <property type="entry name" value="P22_tailspike_N_sf"/>
</dbReference>
<protein>
    <submittedName>
        <fullName evidence="3">Tail spike protein</fullName>
    </submittedName>
</protein>
<dbReference type="Pfam" id="PF21882">
    <property type="entry name" value="Gp53-like_C"/>
    <property type="match status" value="1"/>
</dbReference>
<dbReference type="SUPFAM" id="SSF51327">
    <property type="entry name" value="Head-binding domain of phage P22 tailspike protein"/>
    <property type="match status" value="1"/>
</dbReference>
<evidence type="ECO:0000259" key="2">
    <source>
        <dbReference type="Pfam" id="PF21882"/>
    </source>
</evidence>
<dbReference type="Proteomes" id="UP000502150">
    <property type="component" value="Chromosome"/>
</dbReference>
<gene>
    <name evidence="3" type="ORF">APERGRSR3692_48</name>
</gene>
<evidence type="ECO:0000259" key="1">
    <source>
        <dbReference type="Pfam" id="PF09008"/>
    </source>
</evidence>
<name>A0A6F9EXQ2_9CAUD</name>
<reference evidence="3 4" key="1">
    <citation type="submission" date="2020-04" db="EMBL/GenBank/DDBJ databases">
        <authorList>
            <person name="Manzano-Marin A."/>
            <person name="Manzano-Marin A."/>
        </authorList>
    </citation>
    <scope>NUCLEOTIDE SEQUENCE [LARGE SCALE GENOMIC DNA]</scope>
    <source>
        <strain evidence="3 4">HaErgrossulariae-3692</strain>
    </source>
</reference>
<evidence type="ECO:0000313" key="4">
    <source>
        <dbReference type="Proteomes" id="UP000502150"/>
    </source>
</evidence>
<dbReference type="Pfam" id="PF09008">
    <property type="entry name" value="Head_binding"/>
    <property type="match status" value="1"/>
</dbReference>
<organism evidence="3 4">
    <name type="scientific">Bacteriophage APSE-2</name>
    <dbReference type="NCBI Taxonomy" id="340054"/>
    <lineage>
        <taxon>Viruses</taxon>
        <taxon>Duplodnaviria</taxon>
        <taxon>Heunggongvirae</taxon>
        <taxon>Uroviricota</taxon>
        <taxon>Caudoviricetes</taxon>
        <taxon>Sendosyvirus</taxon>
        <taxon>Sendosyvirus APSE2</taxon>
    </lineage>
</organism>
<accession>A0A6F9EXQ2</accession>
<dbReference type="InterPro" id="IPR009093">
    <property type="entry name" value="P22_tailspike_N"/>
</dbReference>
<dbReference type="Gene3D" id="2.170.14.10">
    <property type="entry name" value="Phage P22 tailspike-like, N-terminal domain"/>
    <property type="match status" value="1"/>
</dbReference>
<dbReference type="Gene3D" id="2.60.40.3940">
    <property type="match status" value="1"/>
</dbReference>
<dbReference type="EMBL" id="LR794152">
    <property type="protein sequence ID" value="CAB3775494.1"/>
    <property type="molecule type" value="Genomic_DNA"/>
</dbReference>
<evidence type="ECO:0000313" key="3">
    <source>
        <dbReference type="EMBL" id="CAB3775494.1"/>
    </source>
</evidence>
<feature type="domain" description="Bacteriophage P22 tailspike N-terminal" evidence="1">
    <location>
        <begin position="1"/>
        <end position="113"/>
    </location>
</feature>
<sequence>MSKSIPNIVVSMPTQLFTLRRKFQACSNGKIYIGKSNTDPTIPTNQIQVYIENEDGSTVPVAQPIMINHAGFPVYNGQIAKFVTVESHSMAVYDSDGAQQFYFADILKYDTNRFKEQAEQYIAYIEKLKGTIKQTTGDSTTDVISQKACTDTFAEKNSKEPLKAGRLNLESSNGDTIFNLGGTDGSAGSEFAYVKNSKRTQIYDTATRTTLLFPQKNGTLAVEEDNYTKIEVDAKINSVKWTTNKLANGWMKDPNTGIIIQWGYTSKENITGFYYPINFPTAFSSAVYSITTSSKAHDTRGHAMFIGIAYDVTTRGFNYYVRNLVDKLEKYMDGYYWMAIGV</sequence>